<proteinExistence type="predicted"/>
<comment type="caution">
    <text evidence="1">The sequence shown here is derived from an EMBL/GenBank/DDBJ whole genome shotgun (WGS) entry which is preliminary data.</text>
</comment>
<accession>A0A2U1SNF7</accession>
<reference evidence="1 2" key="1">
    <citation type="journal article" date="2018" name="Appl. Microbiol. Biotechnol.">
        <title>Co-cultivation of the strictly anaerobic methanogen Methanosarcina barkeri with aerobic methanotrophs in an oxygen-limited membrane bioreactor.</title>
        <authorList>
            <person name="In 't Zandt M.H."/>
            <person name="van den Bosch T.J.M."/>
            <person name="Rijkers R."/>
            <person name="van Kessel M.A.H.J."/>
            <person name="Jetten M.S.M."/>
            <person name="Welte C.U."/>
        </authorList>
    </citation>
    <scope>NUCLEOTIDE SEQUENCE [LARGE SCALE GENOMIC DNA]</scope>
    <source>
        <strain evidence="1 2">DSM 17706</strain>
    </source>
</reference>
<keyword evidence="2" id="KW-1185">Reference proteome</keyword>
<protein>
    <submittedName>
        <fullName evidence="1">Uncharacterized protein</fullName>
    </submittedName>
</protein>
<dbReference type="RefSeq" id="WP_108917995.1">
    <property type="nucleotide sequence ID" value="NZ_BGJY01000004.1"/>
</dbReference>
<dbReference type="EMBL" id="PUIV01000027">
    <property type="protein sequence ID" value="PWB93143.1"/>
    <property type="molecule type" value="Genomic_DNA"/>
</dbReference>
<dbReference type="Proteomes" id="UP000245137">
    <property type="component" value="Unassembled WGS sequence"/>
</dbReference>
<sequence>MHQNHYLFGRAREILTEDNLCSLYRAPLKRIAFEHDGRVTETIAPILAPAQTSVLRSDEILEAD</sequence>
<organism evidence="1 2">
    <name type="scientific">Methylosinus sporium</name>
    <dbReference type="NCBI Taxonomy" id="428"/>
    <lineage>
        <taxon>Bacteria</taxon>
        <taxon>Pseudomonadati</taxon>
        <taxon>Pseudomonadota</taxon>
        <taxon>Alphaproteobacteria</taxon>
        <taxon>Hyphomicrobiales</taxon>
        <taxon>Methylocystaceae</taxon>
        <taxon>Methylosinus</taxon>
    </lineage>
</organism>
<dbReference type="OrthoDB" id="9805601at2"/>
<evidence type="ECO:0000313" key="1">
    <source>
        <dbReference type="EMBL" id="PWB93143.1"/>
    </source>
</evidence>
<gene>
    <name evidence="1" type="ORF">C5689_14570</name>
</gene>
<evidence type="ECO:0000313" key="2">
    <source>
        <dbReference type="Proteomes" id="UP000245137"/>
    </source>
</evidence>
<name>A0A2U1SNF7_METSR</name>
<dbReference type="AlphaFoldDB" id="A0A2U1SNF7"/>